<dbReference type="OrthoDB" id="910577at2759"/>
<evidence type="ECO:0000313" key="2">
    <source>
        <dbReference type="Proteomes" id="UP000321393"/>
    </source>
</evidence>
<dbReference type="AlphaFoldDB" id="A0A5A7UET3"/>
<gene>
    <name evidence="1" type="ORF">E6C27_scaffold135G001110</name>
</gene>
<accession>A0A5A7UET3</accession>
<comment type="caution">
    <text evidence="1">The sequence shown here is derived from an EMBL/GenBank/DDBJ whole genome shotgun (WGS) entry which is preliminary data.</text>
</comment>
<dbReference type="Proteomes" id="UP000321393">
    <property type="component" value="Unassembled WGS sequence"/>
</dbReference>
<evidence type="ECO:0000313" key="1">
    <source>
        <dbReference type="EMBL" id="KAA0053734.1"/>
    </source>
</evidence>
<protein>
    <submittedName>
        <fullName evidence="1">Mitochondrial protein</fullName>
    </submittedName>
</protein>
<name>A0A5A7UET3_CUCMM</name>
<reference evidence="1 2" key="1">
    <citation type="submission" date="2019-08" db="EMBL/GenBank/DDBJ databases">
        <title>Draft genome sequences of two oriental melons (Cucumis melo L. var makuwa).</title>
        <authorList>
            <person name="Kwon S.-Y."/>
        </authorList>
    </citation>
    <scope>NUCLEOTIDE SEQUENCE [LARGE SCALE GENOMIC DNA]</scope>
    <source>
        <strain evidence="2">cv. SW 3</strain>
        <tissue evidence="1">Leaf</tissue>
    </source>
</reference>
<proteinExistence type="predicted"/>
<organism evidence="1 2">
    <name type="scientific">Cucumis melo var. makuwa</name>
    <name type="common">Oriental melon</name>
    <dbReference type="NCBI Taxonomy" id="1194695"/>
    <lineage>
        <taxon>Eukaryota</taxon>
        <taxon>Viridiplantae</taxon>
        <taxon>Streptophyta</taxon>
        <taxon>Embryophyta</taxon>
        <taxon>Tracheophyta</taxon>
        <taxon>Spermatophyta</taxon>
        <taxon>Magnoliopsida</taxon>
        <taxon>eudicotyledons</taxon>
        <taxon>Gunneridae</taxon>
        <taxon>Pentapetalae</taxon>
        <taxon>rosids</taxon>
        <taxon>fabids</taxon>
        <taxon>Cucurbitales</taxon>
        <taxon>Cucurbitaceae</taxon>
        <taxon>Benincaseae</taxon>
        <taxon>Cucumis</taxon>
    </lineage>
</organism>
<dbReference type="EMBL" id="SSTE01009109">
    <property type="protein sequence ID" value="KAA0053734.1"/>
    <property type="molecule type" value="Genomic_DNA"/>
</dbReference>
<dbReference type="PANTHER" id="PTHR36607">
    <property type="entry name" value="1,2-DIHYDROXY-3-KETO-5-METHYLTHIOPENTENE DIOXYGENASE 4"/>
    <property type="match status" value="1"/>
</dbReference>
<dbReference type="PANTHER" id="PTHR36607:SF23">
    <property type="entry name" value="AMINOTRANSFERASE-LIKE PLANT MOBILE DOMAIN-CONTAINING PROTEIN"/>
    <property type="match status" value="1"/>
</dbReference>
<sequence>MVYFTERFLSGVRHLVILSDRNQPREDGLSLIVEKPWAGAFADHWPRLDNNSVLPRLSVEIPLSEGKSAWILQSSIHNEAPNSGRALTLGQRLIEGQTRWGTVTKVPGEFCFTDCYWEWLELVVGRNTRLLYSTRLYGPVTASLYSYDRNSDVGDFYEERIPSFKELTSTSRDKTKCLPTTCQYLFQAYYSIVCTQRNDRSASSKNDSQKGSFLRPGVFRAASLMAAGTIYSLAVPILANIYHGLGLITKASNPIGRMDFHFPMHYVHGWLAHYFGTHYPLSTKVRGPKMTNFSGEGESIYFGEYEARELIHNGARIQWHASLQNRSKHERMFGFYQDLPNDIGGMPPAITLDNILYHWRIFTRRNTLSELYLPARSLEPCKHVTRRFTDWWTTKYVTYFEDNRHHLVSSAIPPPSQPRLPKN</sequence>